<dbReference type="Gene3D" id="3.90.1340.10">
    <property type="entry name" value="Phage tail collar domain"/>
    <property type="match status" value="1"/>
</dbReference>
<proteinExistence type="predicted"/>
<feature type="compositionally biased region" description="Polar residues" evidence="1">
    <location>
        <begin position="218"/>
        <end position="256"/>
    </location>
</feature>
<gene>
    <name evidence="3" type="ordered locus">Meso_0240</name>
</gene>
<dbReference type="KEGG" id="mes:Meso_0240"/>
<dbReference type="InterPro" id="IPR011083">
    <property type="entry name" value="Phage_tail_collar_dom"/>
</dbReference>
<feature type="compositionally biased region" description="Polar residues" evidence="1">
    <location>
        <begin position="150"/>
        <end position="162"/>
    </location>
</feature>
<feature type="compositionally biased region" description="Low complexity" evidence="1">
    <location>
        <begin position="187"/>
        <end position="203"/>
    </location>
</feature>
<evidence type="ECO:0000259" key="2">
    <source>
        <dbReference type="Pfam" id="PF07484"/>
    </source>
</evidence>
<feature type="region of interest" description="Disordered" evidence="1">
    <location>
        <begin position="143"/>
        <end position="256"/>
    </location>
</feature>
<evidence type="ECO:0000256" key="1">
    <source>
        <dbReference type="SAM" id="MobiDB-lite"/>
    </source>
</evidence>
<dbReference type="OrthoDB" id="9810174at2"/>
<dbReference type="eggNOG" id="COG4675">
    <property type="taxonomic scope" value="Bacteria"/>
</dbReference>
<name>Q11LT1_CHESB</name>
<feature type="domain" description="Phage tail collar" evidence="2">
    <location>
        <begin position="84"/>
        <end position="142"/>
    </location>
</feature>
<dbReference type="Pfam" id="PF07484">
    <property type="entry name" value="Collar"/>
    <property type="match status" value="1"/>
</dbReference>
<dbReference type="SUPFAM" id="SSF88874">
    <property type="entry name" value="Receptor-binding domain of short tail fibre protein gp12"/>
    <property type="match status" value="1"/>
</dbReference>
<reference evidence="3" key="1">
    <citation type="submission" date="2006-06" db="EMBL/GenBank/DDBJ databases">
        <title>Complete sequence of chromosome of Chelativorans sp. BNC1.</title>
        <authorList>
            <consortium name="US DOE Joint Genome Institute"/>
            <person name="Copeland A."/>
            <person name="Lucas S."/>
            <person name="Lapidus A."/>
            <person name="Barry K."/>
            <person name="Detter J.C."/>
            <person name="Glavina del Rio T."/>
            <person name="Hammon N."/>
            <person name="Israni S."/>
            <person name="Dalin E."/>
            <person name="Tice H."/>
            <person name="Pitluck S."/>
            <person name="Chertkov O."/>
            <person name="Brettin T."/>
            <person name="Bruce D."/>
            <person name="Han C."/>
            <person name="Tapia R."/>
            <person name="Gilna P."/>
            <person name="Schmutz J."/>
            <person name="Larimer F."/>
            <person name="Land M."/>
            <person name="Hauser L."/>
            <person name="Kyrpides N."/>
            <person name="Mikhailova N."/>
            <person name="Richardson P."/>
        </authorList>
    </citation>
    <scope>NUCLEOTIDE SEQUENCE</scope>
    <source>
        <strain evidence="3">BNC1</strain>
    </source>
</reference>
<dbReference type="STRING" id="266779.Meso_0240"/>
<dbReference type="InterPro" id="IPR037053">
    <property type="entry name" value="Phage_tail_collar_dom_sf"/>
</dbReference>
<protein>
    <submittedName>
        <fullName evidence="3">Microcystin-dependent protein-like protein</fullName>
    </submittedName>
</protein>
<dbReference type="EMBL" id="CP000390">
    <property type="protein sequence ID" value="ABG61644.1"/>
    <property type="molecule type" value="Genomic_DNA"/>
</dbReference>
<sequence>MSYDPSGIYNLPPVYKAEPGTTIRSEQHNSPLEDIAQALSFVLVRDGRAGMVGNLPMGGYRAVNMAAGTNVTDAATVGQLVPIGTIVDYALSTAPEGWTFCYGQALTSSTPYPLLRAALLAAGSPFGTSGSDPRVPDYRGRVGAGKDNMGGTSANRLTNQSGGVNGDVLGDTGGAETHTLSVGQMPSHNHSGSTGSGGNHTHTMYVKNLSAGSGGNPVTGTPSGTIDSTYQSDPSGSHSHSIPSQGGNDPHNNVQPTIIVNKIIKAAY</sequence>
<dbReference type="AlphaFoldDB" id="Q11LT1"/>
<evidence type="ECO:0000313" key="3">
    <source>
        <dbReference type="EMBL" id="ABG61644.1"/>
    </source>
</evidence>
<dbReference type="HOGENOM" id="CLU_1037050_0_0_5"/>
<accession>Q11LT1</accession>
<organism evidence="3">
    <name type="scientific">Chelativorans sp. (strain BNC1)</name>
    <dbReference type="NCBI Taxonomy" id="266779"/>
    <lineage>
        <taxon>Bacteria</taxon>
        <taxon>Pseudomonadati</taxon>
        <taxon>Pseudomonadota</taxon>
        <taxon>Alphaproteobacteria</taxon>
        <taxon>Hyphomicrobiales</taxon>
        <taxon>Phyllobacteriaceae</taxon>
        <taxon>Chelativorans</taxon>
    </lineage>
</organism>